<dbReference type="GO" id="GO:0050660">
    <property type="term" value="F:flavin adenine dinucleotide binding"/>
    <property type="evidence" value="ECO:0007669"/>
    <property type="project" value="TreeGrafter"/>
</dbReference>
<dbReference type="Gene3D" id="3.30.390.30">
    <property type="match status" value="1"/>
</dbReference>
<dbReference type="FunFam" id="3.50.50.60:FF:000008">
    <property type="entry name" value="Soluble pyridine nucleotide transhydrogenase"/>
    <property type="match status" value="1"/>
</dbReference>
<keyword evidence="11 14" id="KW-0520">NAD</keyword>
<evidence type="ECO:0000313" key="18">
    <source>
        <dbReference type="Proteomes" id="UP000077519"/>
    </source>
</evidence>
<dbReference type="Pfam" id="PF02852">
    <property type="entry name" value="Pyr_redox_dim"/>
    <property type="match status" value="1"/>
</dbReference>
<comment type="function">
    <text evidence="2">Conversion of NADPH, generated by peripheral catabolic pathways, to NADH, which can enter the respiratory chain for energy generation.</text>
</comment>
<dbReference type="SUPFAM" id="SSF51905">
    <property type="entry name" value="FAD/NAD(P)-binding domain"/>
    <property type="match status" value="1"/>
</dbReference>
<dbReference type="GO" id="GO:0004148">
    <property type="term" value="F:dihydrolipoyl dehydrogenase (NADH) activity"/>
    <property type="evidence" value="ECO:0007669"/>
    <property type="project" value="TreeGrafter"/>
</dbReference>
<dbReference type="GO" id="GO:0005829">
    <property type="term" value="C:cytosol"/>
    <property type="evidence" value="ECO:0007669"/>
    <property type="project" value="TreeGrafter"/>
</dbReference>
<feature type="domain" description="FAD/NAD(P)-binding" evidence="16">
    <location>
        <begin position="7"/>
        <end position="328"/>
    </location>
</feature>
<evidence type="ECO:0000256" key="11">
    <source>
        <dbReference type="ARBA" id="ARBA00023027"/>
    </source>
</evidence>
<dbReference type="PANTHER" id="PTHR22912">
    <property type="entry name" value="DISULFIDE OXIDOREDUCTASE"/>
    <property type="match status" value="1"/>
</dbReference>
<dbReference type="InterPro" id="IPR036188">
    <property type="entry name" value="FAD/NAD-bd_sf"/>
</dbReference>
<gene>
    <name evidence="17" type="ORF">A3K89_08885</name>
</gene>
<keyword evidence="6" id="KW-0963">Cytoplasm</keyword>
<feature type="binding site" evidence="14">
    <location>
        <position position="54"/>
    </location>
    <ligand>
        <name>FAD</name>
        <dbReference type="ChEBI" id="CHEBI:57692"/>
    </ligand>
</feature>
<evidence type="ECO:0000256" key="1">
    <source>
        <dbReference type="ARBA" id="ARBA00001815"/>
    </source>
</evidence>
<dbReference type="Gene3D" id="3.50.50.60">
    <property type="entry name" value="FAD/NAD(P)-binding domain"/>
    <property type="match status" value="2"/>
</dbReference>
<dbReference type="Proteomes" id="UP000077519">
    <property type="component" value="Unassembled WGS sequence"/>
</dbReference>
<feature type="binding site" evidence="14">
    <location>
        <position position="313"/>
    </location>
    <ligand>
        <name>FAD</name>
        <dbReference type="ChEBI" id="CHEBI:57692"/>
    </ligand>
</feature>
<feature type="binding site" evidence="14">
    <location>
        <position position="272"/>
    </location>
    <ligand>
        <name>NAD(+)</name>
        <dbReference type="ChEBI" id="CHEBI:57540"/>
    </ligand>
</feature>
<proteinExistence type="inferred from homology"/>
<dbReference type="SUPFAM" id="SSF55424">
    <property type="entry name" value="FAD/NAD-linked reductases, dimerisation (C-terminal) domain"/>
    <property type="match status" value="1"/>
</dbReference>
<dbReference type="InterPro" id="IPR050151">
    <property type="entry name" value="Class-I_Pyr_Nuc-Dis_Oxidored"/>
</dbReference>
<evidence type="ECO:0000313" key="17">
    <source>
        <dbReference type="EMBL" id="OAK52867.1"/>
    </source>
</evidence>
<dbReference type="GO" id="GO:0006103">
    <property type="term" value="P:2-oxoglutarate metabolic process"/>
    <property type="evidence" value="ECO:0007669"/>
    <property type="project" value="TreeGrafter"/>
</dbReference>
<evidence type="ECO:0000259" key="16">
    <source>
        <dbReference type="Pfam" id="PF07992"/>
    </source>
</evidence>
<keyword evidence="7" id="KW-0285">Flavoprotein</keyword>
<dbReference type="NCBIfam" id="NF003585">
    <property type="entry name" value="PRK05249.1"/>
    <property type="match status" value="1"/>
</dbReference>
<feature type="binding site" evidence="14">
    <location>
        <begin position="185"/>
        <end position="192"/>
    </location>
    <ligand>
        <name>NAD(+)</name>
        <dbReference type="ChEBI" id="CHEBI:57540"/>
    </ligand>
</feature>
<dbReference type="PRINTS" id="PR00411">
    <property type="entry name" value="PNDRDTASEI"/>
</dbReference>
<comment type="similarity">
    <text evidence="4">Belongs to the class-I pyridine nucleotide-disulfide oxidoreductase family.</text>
</comment>
<dbReference type="InterPro" id="IPR023753">
    <property type="entry name" value="FAD/NAD-binding_dom"/>
</dbReference>
<name>A0A177YBH5_9NOCA</name>
<evidence type="ECO:0000256" key="14">
    <source>
        <dbReference type="PIRSR" id="PIRSR000350-3"/>
    </source>
</evidence>
<evidence type="ECO:0000256" key="5">
    <source>
        <dbReference type="ARBA" id="ARBA00012772"/>
    </source>
</evidence>
<keyword evidence="14" id="KW-0547">Nucleotide-binding</keyword>
<evidence type="ECO:0000256" key="9">
    <source>
        <dbReference type="ARBA" id="ARBA00022857"/>
    </source>
</evidence>
<evidence type="ECO:0000259" key="15">
    <source>
        <dbReference type="Pfam" id="PF02852"/>
    </source>
</evidence>
<evidence type="ECO:0000256" key="3">
    <source>
        <dbReference type="ARBA" id="ARBA00004496"/>
    </source>
</evidence>
<dbReference type="Pfam" id="PF07992">
    <property type="entry name" value="Pyr_redox_2"/>
    <property type="match status" value="1"/>
</dbReference>
<evidence type="ECO:0000256" key="6">
    <source>
        <dbReference type="ARBA" id="ARBA00022490"/>
    </source>
</evidence>
<dbReference type="RefSeq" id="WP_068428967.1">
    <property type="nucleotide sequence ID" value="NZ_LVHI01000023.1"/>
</dbReference>
<feature type="binding site" evidence="14">
    <location>
        <position position="208"/>
    </location>
    <ligand>
        <name>NAD(+)</name>
        <dbReference type="ChEBI" id="CHEBI:57540"/>
    </ligand>
</feature>
<evidence type="ECO:0000256" key="2">
    <source>
        <dbReference type="ARBA" id="ARBA00002842"/>
    </source>
</evidence>
<keyword evidence="8 14" id="KW-0274">FAD</keyword>
<dbReference type="GO" id="GO:0003957">
    <property type="term" value="F:NAD(P)+ transhydrogenase (Si-specific) activity"/>
    <property type="evidence" value="ECO:0007669"/>
    <property type="project" value="UniProtKB-EC"/>
</dbReference>
<keyword evidence="10" id="KW-0560">Oxidoreductase</keyword>
<dbReference type="InterPro" id="IPR001100">
    <property type="entry name" value="Pyr_nuc-diS_OxRdtase"/>
</dbReference>
<evidence type="ECO:0000256" key="12">
    <source>
        <dbReference type="ARBA" id="ARBA00031183"/>
    </source>
</evidence>
<evidence type="ECO:0000256" key="10">
    <source>
        <dbReference type="ARBA" id="ARBA00023002"/>
    </source>
</evidence>
<comment type="subcellular location">
    <subcellularLocation>
        <location evidence="3">Cytoplasm</location>
    </subcellularLocation>
</comment>
<comment type="cofactor">
    <cofactor evidence="14">
        <name>FAD</name>
        <dbReference type="ChEBI" id="CHEBI:57692"/>
    </cofactor>
    <text evidence="14">Binds 1 FAD per subunit.</text>
</comment>
<dbReference type="InterPro" id="IPR004099">
    <property type="entry name" value="Pyr_nucl-diS_OxRdtase_dimer"/>
</dbReference>
<protein>
    <recommendedName>
        <fullName evidence="13">Probable soluble pyridine nucleotide transhydrogenase</fullName>
        <ecNumber evidence="5">1.6.1.1</ecNumber>
    </recommendedName>
    <alternativeName>
        <fullName evidence="12">NAD(P)(+) transhydrogenase [B-specific]</fullName>
    </alternativeName>
</protein>
<dbReference type="EC" id="1.6.1.1" evidence="5"/>
<dbReference type="PIRSF" id="PIRSF000350">
    <property type="entry name" value="Mercury_reductase_MerA"/>
    <property type="match status" value="1"/>
</dbReference>
<keyword evidence="18" id="KW-1185">Reference proteome</keyword>
<sequence>MSAAMEYDLVVIGSGPGGQKAAIAAAKLGKRVAIVEKGKMLGGVCVNTGTIPSKTLREAVLYLTGMNQRELYGASYRVKANITPADLLARTTHVIGKEIEVVRSQLLRNRIELITGTGAFLDPRTVVVDDPQRGERITVTAKNVVIATGTSPARPADVEFDDYRVLDSDGILNLEFIPASMVVVGAGVIGIEYASMFAALGTKVTVVEKRDTMLDFCDREIVESLQFHLRDLAVTFRFGEAVTAVDVGPAGTVTTLASGKRIPAEAVMYSAGRQGMTRSLDLEKAGLEADARGRIFVDENFQTKVDHIYAVGDVIGFPALAATSMDQGRLAAYHAFGESSQGLMDLQPIGIYSIPEVSYVGATEVELTRNSVPYEVGVSRYRELARGQIAGDSYGMLKLLVSTEDRTLLGVHIFGSGATDLIHIGQAVMGCGGTVDYLVDAVFNYPTLSEAYKVAALDVTNKIRALQNFAGRASRQE</sequence>
<keyword evidence="9" id="KW-0521">NADP</keyword>
<dbReference type="EMBL" id="LVHI01000023">
    <property type="protein sequence ID" value="OAK52867.1"/>
    <property type="molecule type" value="Genomic_DNA"/>
</dbReference>
<feature type="domain" description="Pyridine nucleotide-disulphide oxidoreductase dimerisation" evidence="15">
    <location>
        <begin position="348"/>
        <end position="455"/>
    </location>
</feature>
<organism evidence="17 18">
    <name type="scientific">Rhodococcoides kyotonense</name>
    <dbReference type="NCBI Taxonomy" id="398843"/>
    <lineage>
        <taxon>Bacteria</taxon>
        <taxon>Bacillati</taxon>
        <taxon>Actinomycetota</taxon>
        <taxon>Actinomycetes</taxon>
        <taxon>Mycobacteriales</taxon>
        <taxon>Nocardiaceae</taxon>
        <taxon>Rhodococcoides</taxon>
    </lineage>
</organism>
<evidence type="ECO:0000256" key="7">
    <source>
        <dbReference type="ARBA" id="ARBA00022630"/>
    </source>
</evidence>
<dbReference type="InterPro" id="IPR016156">
    <property type="entry name" value="FAD/NAD-linked_Rdtase_dimer_sf"/>
</dbReference>
<evidence type="ECO:0000256" key="4">
    <source>
        <dbReference type="ARBA" id="ARBA00007532"/>
    </source>
</evidence>
<evidence type="ECO:0000256" key="13">
    <source>
        <dbReference type="ARBA" id="ARBA00072004"/>
    </source>
</evidence>
<dbReference type="PRINTS" id="PR00368">
    <property type="entry name" value="FADPNR"/>
</dbReference>
<feature type="binding site" evidence="14">
    <location>
        <position position="118"/>
    </location>
    <ligand>
        <name>FAD</name>
        <dbReference type="ChEBI" id="CHEBI:57692"/>
    </ligand>
</feature>
<dbReference type="FunFam" id="3.30.390.30:FF:000001">
    <property type="entry name" value="Dihydrolipoyl dehydrogenase"/>
    <property type="match status" value="1"/>
</dbReference>
<evidence type="ECO:0000256" key="8">
    <source>
        <dbReference type="ARBA" id="ARBA00022827"/>
    </source>
</evidence>
<dbReference type="PANTHER" id="PTHR22912:SF93">
    <property type="entry name" value="SOLUBLE PYRIDINE NUCLEOTIDE TRANSHYDROGENASE"/>
    <property type="match status" value="1"/>
</dbReference>
<reference evidence="17 18" key="1">
    <citation type="submission" date="2016-03" db="EMBL/GenBank/DDBJ databases">
        <title>Genome sequence of Rhodococcus kyotonensis KB10.</title>
        <authorList>
            <person name="Jeong H."/>
            <person name="Hong C.E."/>
            <person name="Jo S.H."/>
            <person name="Park J.M."/>
        </authorList>
    </citation>
    <scope>NUCLEOTIDE SEQUENCE [LARGE SCALE GENOMIC DNA]</scope>
    <source>
        <strain evidence="17 18">KB10</strain>
    </source>
</reference>
<comment type="caution">
    <text evidence="17">The sequence shown here is derived from an EMBL/GenBank/DDBJ whole genome shotgun (WGS) entry which is preliminary data.</text>
</comment>
<comment type="catalytic activity">
    <reaction evidence="1">
        <text>NAD(+) + NADPH = NADH + NADP(+)</text>
        <dbReference type="Rhea" id="RHEA:11692"/>
        <dbReference type="ChEBI" id="CHEBI:57540"/>
        <dbReference type="ChEBI" id="CHEBI:57783"/>
        <dbReference type="ChEBI" id="CHEBI:57945"/>
        <dbReference type="ChEBI" id="CHEBI:58349"/>
        <dbReference type="EC" id="1.6.1.1"/>
    </reaction>
</comment>
<dbReference type="AlphaFoldDB" id="A0A177YBH5"/>
<accession>A0A177YBH5</accession>